<dbReference type="Proteomes" id="UP001163105">
    <property type="component" value="Unassembled WGS sequence"/>
</dbReference>
<dbReference type="PROSITE" id="PS51891">
    <property type="entry name" value="CENP_V_GFA"/>
    <property type="match status" value="1"/>
</dbReference>
<name>A0AB34FX56_9HYPO</name>
<reference evidence="5" key="1">
    <citation type="submission" date="2023-01" db="EMBL/GenBank/DDBJ databases">
        <title>The growth and conidiation of Purpureocillium lavendulum are regulated by nitrogen source and histone H3K14 acetylation.</title>
        <authorList>
            <person name="Tang P."/>
            <person name="Han J."/>
            <person name="Zhang C."/>
            <person name="Tang P."/>
            <person name="Qi F."/>
            <person name="Zhang K."/>
            <person name="Liang L."/>
        </authorList>
    </citation>
    <scope>NUCLEOTIDE SEQUENCE</scope>
    <source>
        <strain evidence="5">YMF1.00683</strain>
    </source>
</reference>
<dbReference type="Gene3D" id="3.90.1590.10">
    <property type="entry name" value="glutathione-dependent formaldehyde- activating enzyme (gfa)"/>
    <property type="match status" value="1"/>
</dbReference>
<dbReference type="InterPro" id="IPR006913">
    <property type="entry name" value="CENP-V/GFA"/>
</dbReference>
<evidence type="ECO:0000256" key="2">
    <source>
        <dbReference type="ARBA" id="ARBA00022723"/>
    </source>
</evidence>
<dbReference type="GO" id="GO:0046872">
    <property type="term" value="F:metal ion binding"/>
    <property type="evidence" value="ECO:0007669"/>
    <property type="project" value="UniProtKB-KW"/>
</dbReference>
<keyword evidence="6" id="KW-1185">Reference proteome</keyword>
<dbReference type="GO" id="GO:0016846">
    <property type="term" value="F:carbon-sulfur lyase activity"/>
    <property type="evidence" value="ECO:0007669"/>
    <property type="project" value="InterPro"/>
</dbReference>
<dbReference type="SUPFAM" id="SSF51316">
    <property type="entry name" value="Mss4-like"/>
    <property type="match status" value="1"/>
</dbReference>
<evidence type="ECO:0000313" key="6">
    <source>
        <dbReference type="Proteomes" id="UP001163105"/>
    </source>
</evidence>
<organism evidence="5 6">
    <name type="scientific">Purpureocillium lavendulum</name>
    <dbReference type="NCBI Taxonomy" id="1247861"/>
    <lineage>
        <taxon>Eukaryota</taxon>
        <taxon>Fungi</taxon>
        <taxon>Dikarya</taxon>
        <taxon>Ascomycota</taxon>
        <taxon>Pezizomycotina</taxon>
        <taxon>Sordariomycetes</taxon>
        <taxon>Hypocreomycetidae</taxon>
        <taxon>Hypocreales</taxon>
        <taxon>Ophiocordycipitaceae</taxon>
        <taxon>Purpureocillium</taxon>
    </lineage>
</organism>
<comment type="similarity">
    <text evidence="1">Belongs to the Gfa family.</text>
</comment>
<dbReference type="EMBL" id="JAQHRD010000002">
    <property type="protein sequence ID" value="KAJ6443722.1"/>
    <property type="molecule type" value="Genomic_DNA"/>
</dbReference>
<sequence>MDQAAKTEVKRWGRAELNAFLDILPKEVDTSEQYPGSCLCGSIRFYLTGHPIKKVACYCDHCRKSSGGVGVMV</sequence>
<feature type="domain" description="CENP-V/GFA" evidence="4">
    <location>
        <begin position="34"/>
        <end position="73"/>
    </location>
</feature>
<accession>A0AB34FX56</accession>
<keyword evidence="3" id="KW-0862">Zinc</keyword>
<evidence type="ECO:0000256" key="1">
    <source>
        <dbReference type="ARBA" id="ARBA00005495"/>
    </source>
</evidence>
<dbReference type="AlphaFoldDB" id="A0AB34FX56"/>
<protein>
    <recommendedName>
        <fullName evidence="4">CENP-V/GFA domain-containing protein</fullName>
    </recommendedName>
</protein>
<proteinExistence type="inferred from homology"/>
<comment type="caution">
    <text evidence="5">The sequence shown here is derived from an EMBL/GenBank/DDBJ whole genome shotgun (WGS) entry which is preliminary data.</text>
</comment>
<keyword evidence="2" id="KW-0479">Metal-binding</keyword>
<dbReference type="InterPro" id="IPR011057">
    <property type="entry name" value="Mss4-like_sf"/>
</dbReference>
<gene>
    <name evidence="5" type="ORF">O9K51_02107</name>
</gene>
<evidence type="ECO:0000256" key="3">
    <source>
        <dbReference type="ARBA" id="ARBA00022833"/>
    </source>
</evidence>
<evidence type="ECO:0000313" key="5">
    <source>
        <dbReference type="EMBL" id="KAJ6443722.1"/>
    </source>
</evidence>
<dbReference type="Pfam" id="PF04828">
    <property type="entry name" value="GFA"/>
    <property type="match status" value="1"/>
</dbReference>
<evidence type="ECO:0000259" key="4">
    <source>
        <dbReference type="PROSITE" id="PS51891"/>
    </source>
</evidence>